<dbReference type="Gene3D" id="1.10.287.950">
    <property type="entry name" value="Methyl-accepting chemotaxis protein"/>
    <property type="match status" value="1"/>
</dbReference>
<dbReference type="SMART" id="SM00283">
    <property type="entry name" value="MA"/>
    <property type="match status" value="1"/>
</dbReference>
<keyword evidence="6 12" id="KW-0812">Transmembrane</keyword>
<evidence type="ECO:0000256" key="8">
    <source>
        <dbReference type="ARBA" id="ARBA00023136"/>
    </source>
</evidence>
<evidence type="ECO:0000256" key="5">
    <source>
        <dbReference type="ARBA" id="ARBA00022519"/>
    </source>
</evidence>
<evidence type="ECO:0000256" key="2">
    <source>
        <dbReference type="ARBA" id="ARBA00022475"/>
    </source>
</evidence>
<reference evidence="15 16" key="1">
    <citation type="submission" date="2018-06" db="EMBL/GenBank/DDBJ databases">
        <authorList>
            <consortium name="Pathogen Informatics"/>
            <person name="Doyle S."/>
        </authorList>
    </citation>
    <scope>NUCLEOTIDE SEQUENCE [LARGE SCALE GENOMIC DNA]</scope>
    <source>
        <strain evidence="15 16">NCTC8105</strain>
    </source>
</reference>
<dbReference type="PRINTS" id="PR00260">
    <property type="entry name" value="CHEMTRNSDUCR"/>
</dbReference>
<dbReference type="InterPro" id="IPR051310">
    <property type="entry name" value="MCP_chemotaxis"/>
</dbReference>
<feature type="transmembrane region" description="Helical" evidence="12">
    <location>
        <begin position="35"/>
        <end position="57"/>
    </location>
</feature>
<proteinExistence type="inferred from homology"/>
<organism evidence="15 16">
    <name type="scientific">Hafnia alvei</name>
    <dbReference type="NCBI Taxonomy" id="569"/>
    <lineage>
        <taxon>Bacteria</taxon>
        <taxon>Pseudomonadati</taxon>
        <taxon>Pseudomonadota</taxon>
        <taxon>Gammaproteobacteria</taxon>
        <taxon>Enterobacterales</taxon>
        <taxon>Hafniaceae</taxon>
        <taxon>Hafnia</taxon>
    </lineage>
</organism>
<evidence type="ECO:0000256" key="10">
    <source>
        <dbReference type="ARBA" id="ARBA00029447"/>
    </source>
</evidence>
<dbReference type="CDD" id="cd06225">
    <property type="entry name" value="HAMP"/>
    <property type="match status" value="1"/>
</dbReference>
<keyword evidence="3" id="KW-0488">Methylation</keyword>
<evidence type="ECO:0000256" key="6">
    <source>
        <dbReference type="ARBA" id="ARBA00022692"/>
    </source>
</evidence>
<keyword evidence="2" id="KW-1003">Cell membrane</keyword>
<evidence type="ECO:0000256" key="3">
    <source>
        <dbReference type="ARBA" id="ARBA00022481"/>
    </source>
</evidence>
<dbReference type="Pfam" id="PF00672">
    <property type="entry name" value="HAMP"/>
    <property type="match status" value="1"/>
</dbReference>
<dbReference type="InterPro" id="IPR003122">
    <property type="entry name" value="Tar_rcpt_lig-bd"/>
</dbReference>
<dbReference type="InterPro" id="IPR004089">
    <property type="entry name" value="MCPsignal_dom"/>
</dbReference>
<keyword evidence="7 12" id="KW-1133">Transmembrane helix</keyword>
<evidence type="ECO:0000256" key="4">
    <source>
        <dbReference type="ARBA" id="ARBA00022500"/>
    </source>
</evidence>
<accession>A0A377PGU8</accession>
<feature type="domain" description="Methyl-accepting transducer" evidence="13">
    <location>
        <begin position="293"/>
        <end position="522"/>
    </location>
</feature>
<dbReference type="SMART" id="SM00304">
    <property type="entry name" value="HAMP"/>
    <property type="match status" value="1"/>
</dbReference>
<dbReference type="AlphaFoldDB" id="A0A377PGU8"/>
<feature type="transmembrane region" description="Helical" evidence="12">
    <location>
        <begin position="209"/>
        <end position="234"/>
    </location>
</feature>
<dbReference type="InterPro" id="IPR004090">
    <property type="entry name" value="Chemotax_Me-accpt_rcpt"/>
</dbReference>
<dbReference type="PROSITE" id="PS00538">
    <property type="entry name" value="CHEMOTAXIS_TRANSDUC_1"/>
    <property type="match status" value="1"/>
</dbReference>
<evidence type="ECO:0000256" key="7">
    <source>
        <dbReference type="ARBA" id="ARBA00022989"/>
    </source>
</evidence>
<comment type="subcellular location">
    <subcellularLocation>
        <location evidence="1">Cell inner membrane</location>
        <topology evidence="1">Multi-pass membrane protein</topology>
    </subcellularLocation>
</comment>
<keyword evidence="5" id="KW-0997">Cell inner membrane</keyword>
<dbReference type="FunFam" id="1.10.287.950:FF:000001">
    <property type="entry name" value="Methyl-accepting chemotaxis sensory transducer"/>
    <property type="match status" value="1"/>
</dbReference>
<dbReference type="PANTHER" id="PTHR43531:SF14">
    <property type="entry name" value="METHYL-ACCEPTING CHEMOTAXIS PROTEIN I-RELATED"/>
    <property type="match status" value="1"/>
</dbReference>
<dbReference type="Pfam" id="PF02203">
    <property type="entry name" value="TarH"/>
    <property type="match status" value="1"/>
</dbReference>
<name>A0A377PGU8_HAFAL</name>
<dbReference type="EMBL" id="UGHP01000001">
    <property type="protein sequence ID" value="STQ79958.1"/>
    <property type="molecule type" value="Genomic_DNA"/>
</dbReference>
<dbReference type="InterPro" id="IPR004091">
    <property type="entry name" value="Chemotax_Me-accpt_rcpt_Me-site"/>
</dbReference>
<dbReference type="GO" id="GO:0006935">
    <property type="term" value="P:chemotaxis"/>
    <property type="evidence" value="ECO:0007669"/>
    <property type="project" value="UniProtKB-KW"/>
</dbReference>
<protein>
    <submittedName>
        <fullName evidence="15">Dipeptide chemoreceptor protein</fullName>
    </submittedName>
</protein>
<dbReference type="Gene3D" id="1.20.120.30">
    <property type="entry name" value="Aspartate receptor, ligand-binding domain"/>
    <property type="match status" value="1"/>
</dbReference>
<dbReference type="GO" id="GO:0004888">
    <property type="term" value="F:transmembrane signaling receptor activity"/>
    <property type="evidence" value="ECO:0007669"/>
    <property type="project" value="InterPro"/>
</dbReference>
<evidence type="ECO:0000259" key="14">
    <source>
        <dbReference type="PROSITE" id="PS50885"/>
    </source>
</evidence>
<dbReference type="PROSITE" id="PS50885">
    <property type="entry name" value="HAMP"/>
    <property type="match status" value="1"/>
</dbReference>
<dbReference type="SMART" id="SM00319">
    <property type="entry name" value="TarH"/>
    <property type="match status" value="1"/>
</dbReference>
<dbReference type="SUPFAM" id="SSF47170">
    <property type="entry name" value="Aspartate receptor, ligand-binding domain"/>
    <property type="match status" value="1"/>
</dbReference>
<dbReference type="SUPFAM" id="SSF58104">
    <property type="entry name" value="Methyl-accepting chemotaxis protein (MCP) signaling domain"/>
    <property type="match status" value="1"/>
</dbReference>
<evidence type="ECO:0000256" key="1">
    <source>
        <dbReference type="ARBA" id="ARBA00004429"/>
    </source>
</evidence>
<evidence type="ECO:0000259" key="13">
    <source>
        <dbReference type="PROSITE" id="PS50111"/>
    </source>
</evidence>
<dbReference type="CDD" id="cd11386">
    <property type="entry name" value="MCP_signal"/>
    <property type="match status" value="1"/>
</dbReference>
<dbReference type="Pfam" id="PF00015">
    <property type="entry name" value="MCPsignal"/>
    <property type="match status" value="1"/>
</dbReference>
<dbReference type="PANTHER" id="PTHR43531">
    <property type="entry name" value="PROTEIN ICFG"/>
    <property type="match status" value="1"/>
</dbReference>
<dbReference type="GO" id="GO:0005886">
    <property type="term" value="C:plasma membrane"/>
    <property type="evidence" value="ECO:0007669"/>
    <property type="project" value="UniProtKB-SubCell"/>
</dbReference>
<evidence type="ECO:0000313" key="16">
    <source>
        <dbReference type="Proteomes" id="UP000254821"/>
    </source>
</evidence>
<dbReference type="CDD" id="cd19407">
    <property type="entry name" value="Tar_Tsr_sensor"/>
    <property type="match status" value="1"/>
</dbReference>
<feature type="domain" description="HAMP" evidence="14">
    <location>
        <begin position="236"/>
        <end position="288"/>
    </location>
</feature>
<keyword evidence="8 12" id="KW-0472">Membrane</keyword>
<evidence type="ECO:0000313" key="15">
    <source>
        <dbReference type="EMBL" id="STQ79958.1"/>
    </source>
</evidence>
<evidence type="ECO:0000256" key="9">
    <source>
        <dbReference type="ARBA" id="ARBA00023224"/>
    </source>
</evidence>
<sequence length="567" mass="61470">MALEIIKRDSAGNPTNEPAQKESIVFNRIRVSTSLFLLLMVFCLLQLGSTGLSFMSIRSDNNNFSNVQIVNDQREALNQSWVALLQARNTLNRAGTRAALKVPQEKVNELMAGTRSSLQKADLYFNQFLAIPRVTKEGIELTETTKVSYENLRTTLRELIALLEKGDLQGFMDQPTQKVQDLFEVQTQAYTQHVDDVLAKSATENKNSYTLSMLMVVGAVAMLIIVILCSLYWLRKMLIGPLNTMRAHFDRIAEGDLSAEIHVFGRNELSQLFGSLQKMQQSLAKTVLTVRQGSDAIYNGLQEIASGNNDLSSRTEQQAASLEETAASMEQLTATVKQNADNARQAARLAKEASGTATSGGEIVGNVVRTMHEIATSSQKIGDITSVIDGIAFQTNILALNAAVEAARAGEQGRGFAVVAGEVRNLAQRSAQAAKEIKGLIDDSVSRVKQGSALVENAGNTMDEVVRSVARVTDIMGEISSASDEQSRGIEQVALAVTQMDQVTQQNAALVEEAASATQAVEEQANALTRSVAAFHLVSAPAARVVDDPIANSEQSLPKDKDVWQPI</sequence>
<comment type="similarity">
    <text evidence="10">Belongs to the methyl-accepting chemotaxis (MCP) protein family.</text>
</comment>
<keyword evidence="15" id="KW-0675">Receptor</keyword>
<keyword evidence="4" id="KW-0145">Chemotaxis</keyword>
<keyword evidence="9 11" id="KW-0807">Transducer</keyword>
<gene>
    <name evidence="15" type="primary">tap</name>
    <name evidence="15" type="ORF">NCTC8105_02062</name>
</gene>
<dbReference type="InterPro" id="IPR035440">
    <property type="entry name" value="4HB_MCP_dom_sf"/>
</dbReference>
<dbReference type="Proteomes" id="UP000254821">
    <property type="component" value="Unassembled WGS sequence"/>
</dbReference>
<dbReference type="GO" id="GO:0007165">
    <property type="term" value="P:signal transduction"/>
    <property type="evidence" value="ECO:0007669"/>
    <property type="project" value="UniProtKB-KW"/>
</dbReference>
<dbReference type="PROSITE" id="PS50111">
    <property type="entry name" value="CHEMOTAXIS_TRANSDUC_2"/>
    <property type="match status" value="1"/>
</dbReference>
<evidence type="ECO:0000256" key="12">
    <source>
        <dbReference type="SAM" id="Phobius"/>
    </source>
</evidence>
<evidence type="ECO:0000256" key="11">
    <source>
        <dbReference type="PROSITE-ProRule" id="PRU00284"/>
    </source>
</evidence>
<dbReference type="InterPro" id="IPR003660">
    <property type="entry name" value="HAMP_dom"/>
</dbReference>